<dbReference type="Gene3D" id="2.60.460.10">
    <property type="entry name" value="protein yfey like domain"/>
    <property type="match status" value="1"/>
</dbReference>
<dbReference type="PROSITE" id="PS51257">
    <property type="entry name" value="PROKAR_LIPOPROTEIN"/>
    <property type="match status" value="1"/>
</dbReference>
<evidence type="ECO:0000256" key="1">
    <source>
        <dbReference type="SAM" id="SignalP"/>
    </source>
</evidence>
<dbReference type="EMBL" id="RHHM01000001">
    <property type="protein sequence ID" value="RQM40047.1"/>
    <property type="molecule type" value="Genomic_DNA"/>
</dbReference>
<gene>
    <name evidence="2" type="ORF">EB241_01760</name>
</gene>
<name>A0A3N6S535_9GAMM</name>
<comment type="caution">
    <text evidence="2">The sequence shown here is derived from an EMBL/GenBank/DDBJ whole genome shotgun (WGS) entry which is preliminary data.</text>
</comment>
<dbReference type="Proteomes" id="UP000279457">
    <property type="component" value="Unassembled WGS sequence"/>
</dbReference>
<accession>A0A3N6S535</accession>
<sequence length="199" mass="21226">MKTVRPIVIAAALMIAGCASSGASEGAKSGVSWWRSAIAPWNWFGSSLQVSEQGVGKLDGNTPMNTEAVSAGLDDKYKIRKGMRGENGKVVSFFQAIDGQKIRIVVNGIGTVNRIDVTDPDITTADGKKTGTPFSELYSKAFGACQKGTGNDSDGVECLAPGSKHISYLFSGKWHGPEGLLPSDDTLKTWTISKIIWRK</sequence>
<dbReference type="OrthoDB" id="5622706at2"/>
<feature type="signal peptide" evidence="1">
    <location>
        <begin position="1"/>
        <end position="23"/>
    </location>
</feature>
<dbReference type="AlphaFoldDB" id="A0A3N6S535"/>
<organism evidence="2 3">
    <name type="scientific">Erwinia psidii</name>
    <dbReference type="NCBI Taxonomy" id="69224"/>
    <lineage>
        <taxon>Bacteria</taxon>
        <taxon>Pseudomonadati</taxon>
        <taxon>Pseudomonadota</taxon>
        <taxon>Gammaproteobacteria</taxon>
        <taxon>Enterobacterales</taxon>
        <taxon>Erwiniaceae</taxon>
        <taxon>Erwinia</taxon>
    </lineage>
</organism>
<evidence type="ECO:0000313" key="3">
    <source>
        <dbReference type="Proteomes" id="UP000279457"/>
    </source>
</evidence>
<reference evidence="2 3" key="1">
    <citation type="submission" date="2018-10" db="EMBL/GenBank/DDBJ databases">
        <title>Draft genome sequence for the type isolate of Erwinia psidii, agent causal of bacterial blight in guava (Psidium guajava) and wilt and die-back of Eucalyptus spp.</title>
        <authorList>
            <person name="Hermenegildo P.S."/>
            <person name="Santos S.A."/>
            <person name="Guimaraes L.M.S."/>
            <person name="Vidigal P.M.P."/>
            <person name="Pereira I.C."/>
            <person name="Badel J.L."/>
            <person name="Alfenas-Zerbini P."/>
            <person name="Ferreira M.A.S.V."/>
            <person name="Alfenas A.C."/>
        </authorList>
    </citation>
    <scope>NUCLEOTIDE SEQUENCE [LARGE SCALE GENOMIC DNA]</scope>
    <source>
        <strain evidence="2 3">IBSBF 435</strain>
    </source>
</reference>
<evidence type="ECO:0000313" key="2">
    <source>
        <dbReference type="EMBL" id="RQM40047.1"/>
    </source>
</evidence>
<keyword evidence="1" id="KW-0732">Signal</keyword>
<protein>
    <submittedName>
        <fullName evidence="2">RpoE-regulated lipoprotein</fullName>
    </submittedName>
</protein>
<dbReference type="RefSeq" id="WP_124231489.1">
    <property type="nucleotide sequence ID" value="NZ_RHHM01000001.1"/>
</dbReference>
<dbReference type="InterPro" id="IPR038714">
    <property type="entry name" value="YfeY-like_sf"/>
</dbReference>
<dbReference type="InterPro" id="IPR010938">
    <property type="entry name" value="DUF1131"/>
</dbReference>
<dbReference type="NCBIfam" id="NF007990">
    <property type="entry name" value="PRK10718.1"/>
    <property type="match status" value="1"/>
</dbReference>
<dbReference type="Pfam" id="PF06572">
    <property type="entry name" value="DUF1131"/>
    <property type="match status" value="1"/>
</dbReference>
<feature type="chain" id="PRO_5018328471" evidence="1">
    <location>
        <begin position="24"/>
        <end position="199"/>
    </location>
</feature>
<proteinExistence type="predicted"/>
<keyword evidence="2" id="KW-0449">Lipoprotein</keyword>
<keyword evidence="3" id="KW-1185">Reference proteome</keyword>